<accession>A0A835EGS5</accession>
<feature type="compositionally biased region" description="Polar residues" evidence="9">
    <location>
        <begin position="456"/>
        <end position="465"/>
    </location>
</feature>
<evidence type="ECO:0000313" key="12">
    <source>
        <dbReference type="Proteomes" id="UP000636709"/>
    </source>
</evidence>
<keyword evidence="12" id="KW-1185">Reference proteome</keyword>
<evidence type="ECO:0000256" key="7">
    <source>
        <dbReference type="ARBA" id="ARBA00022833"/>
    </source>
</evidence>
<evidence type="ECO:0000259" key="10">
    <source>
        <dbReference type="PROSITE" id="PS50089"/>
    </source>
</evidence>
<name>A0A835EGS5_9POAL</name>
<comment type="caution">
    <text evidence="11">The sequence shown here is derived from an EMBL/GenBank/DDBJ whole genome shotgun (WGS) entry which is preliminary data.</text>
</comment>
<dbReference type="InterPro" id="IPR013083">
    <property type="entry name" value="Znf_RING/FYVE/PHD"/>
</dbReference>
<evidence type="ECO:0000256" key="8">
    <source>
        <dbReference type="PROSITE-ProRule" id="PRU00175"/>
    </source>
</evidence>
<evidence type="ECO:0000313" key="11">
    <source>
        <dbReference type="EMBL" id="KAF8687473.1"/>
    </source>
</evidence>
<keyword evidence="6" id="KW-0833">Ubl conjugation pathway</keyword>
<protein>
    <recommendedName>
        <fullName evidence="2">RING-type E3 ubiquitin transferase</fullName>
        <ecNumber evidence="2">2.3.2.27</ecNumber>
    </recommendedName>
</protein>
<feature type="region of interest" description="Disordered" evidence="9">
    <location>
        <begin position="100"/>
        <end position="126"/>
    </location>
</feature>
<keyword evidence="5 8" id="KW-0863">Zinc-finger</keyword>
<dbReference type="GO" id="GO:0061630">
    <property type="term" value="F:ubiquitin protein ligase activity"/>
    <property type="evidence" value="ECO:0007669"/>
    <property type="project" value="UniProtKB-EC"/>
</dbReference>
<dbReference type="SMART" id="SM00184">
    <property type="entry name" value="RING"/>
    <property type="match status" value="1"/>
</dbReference>
<feature type="region of interest" description="Disordered" evidence="9">
    <location>
        <begin position="137"/>
        <end position="156"/>
    </location>
</feature>
<keyword evidence="3" id="KW-0808">Transferase</keyword>
<feature type="compositionally biased region" description="Basic and acidic residues" evidence="9">
    <location>
        <begin position="326"/>
        <end position="339"/>
    </location>
</feature>
<evidence type="ECO:0000256" key="6">
    <source>
        <dbReference type="ARBA" id="ARBA00022786"/>
    </source>
</evidence>
<dbReference type="InterPro" id="IPR001841">
    <property type="entry name" value="Znf_RING"/>
</dbReference>
<reference evidence="11" key="1">
    <citation type="submission" date="2020-07" db="EMBL/GenBank/DDBJ databases">
        <title>Genome sequence and genetic diversity analysis of an under-domesticated orphan crop, white fonio (Digitaria exilis).</title>
        <authorList>
            <person name="Bennetzen J.L."/>
            <person name="Chen S."/>
            <person name="Ma X."/>
            <person name="Wang X."/>
            <person name="Yssel A.E.J."/>
            <person name="Chaluvadi S.R."/>
            <person name="Johnson M."/>
            <person name="Gangashetty P."/>
            <person name="Hamidou F."/>
            <person name="Sanogo M.D."/>
            <person name="Zwaenepoel A."/>
            <person name="Wallace J."/>
            <person name="Van De Peer Y."/>
            <person name="Van Deynze A."/>
        </authorList>
    </citation>
    <scope>NUCLEOTIDE SEQUENCE</scope>
    <source>
        <tissue evidence="11">Leaves</tissue>
    </source>
</reference>
<dbReference type="PROSITE" id="PS50089">
    <property type="entry name" value="ZF_RING_2"/>
    <property type="match status" value="1"/>
</dbReference>
<proteinExistence type="predicted"/>
<feature type="compositionally biased region" description="Low complexity" evidence="9">
    <location>
        <begin position="145"/>
        <end position="156"/>
    </location>
</feature>
<dbReference type="Gene3D" id="3.30.40.10">
    <property type="entry name" value="Zinc/RING finger domain, C3HC4 (zinc finger)"/>
    <property type="match status" value="1"/>
</dbReference>
<feature type="compositionally biased region" description="Polar residues" evidence="9">
    <location>
        <begin position="352"/>
        <end position="365"/>
    </location>
</feature>
<evidence type="ECO:0000256" key="3">
    <source>
        <dbReference type="ARBA" id="ARBA00022679"/>
    </source>
</evidence>
<dbReference type="Proteomes" id="UP000636709">
    <property type="component" value="Unassembled WGS sequence"/>
</dbReference>
<feature type="region of interest" description="Disordered" evidence="9">
    <location>
        <begin position="315"/>
        <end position="413"/>
    </location>
</feature>
<dbReference type="Pfam" id="PF13639">
    <property type="entry name" value="zf-RING_2"/>
    <property type="match status" value="1"/>
</dbReference>
<evidence type="ECO:0000256" key="9">
    <source>
        <dbReference type="SAM" id="MobiDB-lite"/>
    </source>
</evidence>
<keyword evidence="4" id="KW-0479">Metal-binding</keyword>
<dbReference type="EMBL" id="JACEFO010002056">
    <property type="protein sequence ID" value="KAF8687473.1"/>
    <property type="molecule type" value="Genomic_DNA"/>
</dbReference>
<organism evidence="11 12">
    <name type="scientific">Digitaria exilis</name>
    <dbReference type="NCBI Taxonomy" id="1010633"/>
    <lineage>
        <taxon>Eukaryota</taxon>
        <taxon>Viridiplantae</taxon>
        <taxon>Streptophyta</taxon>
        <taxon>Embryophyta</taxon>
        <taxon>Tracheophyta</taxon>
        <taxon>Spermatophyta</taxon>
        <taxon>Magnoliopsida</taxon>
        <taxon>Liliopsida</taxon>
        <taxon>Poales</taxon>
        <taxon>Poaceae</taxon>
        <taxon>PACMAD clade</taxon>
        <taxon>Panicoideae</taxon>
        <taxon>Panicodae</taxon>
        <taxon>Paniceae</taxon>
        <taxon>Anthephorinae</taxon>
        <taxon>Digitaria</taxon>
    </lineage>
</organism>
<sequence length="655" mass="73960">MRLGSDQIVPPFARRLLRVSTSARRRKGERRFRFRFHEVRPWMAMILRLDWGRRAYGGWNPLIVSFFANLCIVLRFRMDESAGRSATPVGFLRRGSGISLRNQSNEDRSNQYNNRPGRSTNINPMKARFTENKEKPRYLHGPFHSSGSKASPVSSSKAPFRKYHHERQKLADVGESSNRRTEIRPLQNGKKAIVYEDGHPYTKKSTSDGSSSSTFTEAGLAGEHDLGVDFSISSGSSAYTDDSENISLSAIEHKQHDREPLTSGRPQGASTFDHRRTVPQSFITGVKLSSGTGTTSTAVQRRGLRSLGCTSISDVLPSGCSSSDSAHNRRVEVMKKRTSDAGSSSRPREISEQSNLGQPRTNYPGSTGPRARAAEQLARTSSRSIQDSTDSVRTRRPSTLRARERMPGGREDGVFALRETATRARRLERGHFPTDDISPQRLARPIYAELPHAIYSSNRQGPNSRTARRRSPYPEESPQQMFHGQFEGRDGYRRITMEGIAEVLLALDRIEHDNELTYEQLLVLETNLLLSDLGLHDQHQDMRMDIDNMSYEELLALEEHIGSVSTALTEEQFVKYVNQSMYEARNSDRNANKITVDDVKCSICQEEYTEGEKIGRMQCEHQYHMCCIHEWLRQKNWCPICKASAVPSETDKGGL</sequence>
<feature type="compositionally biased region" description="Polar residues" evidence="9">
    <location>
        <begin position="110"/>
        <end position="123"/>
    </location>
</feature>
<feature type="compositionally biased region" description="Polar residues" evidence="9">
    <location>
        <begin position="315"/>
        <end position="325"/>
    </location>
</feature>
<evidence type="ECO:0000256" key="2">
    <source>
        <dbReference type="ARBA" id="ARBA00012483"/>
    </source>
</evidence>
<dbReference type="OrthoDB" id="8062037at2759"/>
<dbReference type="GO" id="GO:0008270">
    <property type="term" value="F:zinc ion binding"/>
    <property type="evidence" value="ECO:0007669"/>
    <property type="project" value="UniProtKB-KW"/>
</dbReference>
<dbReference type="SUPFAM" id="SSF57850">
    <property type="entry name" value="RING/U-box"/>
    <property type="match status" value="1"/>
</dbReference>
<feature type="region of interest" description="Disordered" evidence="9">
    <location>
        <begin position="456"/>
        <end position="481"/>
    </location>
</feature>
<feature type="compositionally biased region" description="Low complexity" evidence="9">
    <location>
        <begin position="203"/>
        <end position="216"/>
    </location>
</feature>
<gene>
    <name evidence="11" type="ORF">HU200_043166</name>
</gene>
<dbReference type="PANTHER" id="PTHR22937:SF167">
    <property type="entry name" value="RING-TYPE E3 UBIQUITIN TRANSFERASE"/>
    <property type="match status" value="1"/>
</dbReference>
<evidence type="ECO:0000256" key="1">
    <source>
        <dbReference type="ARBA" id="ARBA00000900"/>
    </source>
</evidence>
<evidence type="ECO:0000256" key="4">
    <source>
        <dbReference type="ARBA" id="ARBA00022723"/>
    </source>
</evidence>
<comment type="catalytic activity">
    <reaction evidence="1">
        <text>S-ubiquitinyl-[E2 ubiquitin-conjugating enzyme]-L-cysteine + [acceptor protein]-L-lysine = [E2 ubiquitin-conjugating enzyme]-L-cysteine + N(6)-ubiquitinyl-[acceptor protein]-L-lysine.</text>
        <dbReference type="EC" id="2.3.2.27"/>
    </reaction>
</comment>
<evidence type="ECO:0000256" key="5">
    <source>
        <dbReference type="ARBA" id="ARBA00022771"/>
    </source>
</evidence>
<feature type="compositionally biased region" description="Basic and acidic residues" evidence="9">
    <location>
        <begin position="401"/>
        <end position="413"/>
    </location>
</feature>
<dbReference type="EC" id="2.3.2.27" evidence="2"/>
<feature type="compositionally biased region" description="Polar residues" evidence="9">
    <location>
        <begin position="378"/>
        <end position="391"/>
    </location>
</feature>
<dbReference type="AlphaFoldDB" id="A0A835EGS5"/>
<feature type="region of interest" description="Disordered" evidence="9">
    <location>
        <begin position="169"/>
        <end position="217"/>
    </location>
</feature>
<dbReference type="InterPro" id="IPR045191">
    <property type="entry name" value="MBR1/2-like"/>
</dbReference>
<keyword evidence="7" id="KW-0862">Zinc</keyword>
<dbReference type="PANTHER" id="PTHR22937">
    <property type="entry name" value="E3 UBIQUITIN-PROTEIN LIGASE RNF165"/>
    <property type="match status" value="1"/>
</dbReference>
<feature type="compositionally biased region" description="Basic and acidic residues" evidence="9">
    <location>
        <begin position="169"/>
        <end position="183"/>
    </location>
</feature>
<feature type="region of interest" description="Disordered" evidence="9">
    <location>
        <begin position="252"/>
        <end position="278"/>
    </location>
</feature>
<feature type="domain" description="RING-type" evidence="10">
    <location>
        <begin position="601"/>
        <end position="642"/>
    </location>
</feature>